<dbReference type="InterPro" id="IPR001915">
    <property type="entry name" value="Peptidase_M48"/>
</dbReference>
<keyword evidence="5 6" id="KW-0482">Metalloprotease</keyword>
<dbReference type="InterPro" id="IPR051156">
    <property type="entry name" value="Mito/Outer_Membr_Metalloprot"/>
</dbReference>
<feature type="domain" description="Peptidase M48" evidence="8">
    <location>
        <begin position="85"/>
        <end position="258"/>
    </location>
</feature>
<keyword evidence="7" id="KW-0732">Signal</keyword>
<keyword evidence="4 6" id="KW-0862">Zinc</keyword>
<evidence type="ECO:0000259" key="8">
    <source>
        <dbReference type="Pfam" id="PF01435"/>
    </source>
</evidence>
<dbReference type="HOGENOM" id="CLU_029002_5_0_0"/>
<dbReference type="EC" id="3.4.24.-" evidence="9"/>
<keyword evidence="1 6" id="KW-0645">Protease</keyword>
<dbReference type="Gene3D" id="3.30.2010.10">
    <property type="entry name" value="Metalloproteases ('zincins'), catalytic domain"/>
    <property type="match status" value="1"/>
</dbReference>
<keyword evidence="3 6" id="KW-0378">Hydrolase</keyword>
<dbReference type="Proteomes" id="UP000006233">
    <property type="component" value="Unassembled WGS sequence"/>
</dbReference>
<dbReference type="PANTHER" id="PTHR22726">
    <property type="entry name" value="METALLOENDOPEPTIDASE OMA1"/>
    <property type="match status" value="1"/>
</dbReference>
<sequence>MERSSKMRKYSKILFLVTAATMISSCAVAPLTGRRQLKLVSDESVAESSVSSYRQLIQQAGAKGLLANNTAEGQRLRRIGGKISTAVEQYLRENGMSNKVSSLQWEFNLIKTNEINAFAMPGGKIAFYTGILPVLNTDAGIAFVMGHEIGHVIGGHHAEASSNKALAGIAATVTDAVTGGNAVSSLVSGGLSITLLKFNRTQEYEADKYGMIFMAMAGYNPSEAITALERMDSIGAGKGAEILSTHPSGKNRIEAARKFLPEAMKYYNAR</sequence>
<evidence type="ECO:0000256" key="1">
    <source>
        <dbReference type="ARBA" id="ARBA00022670"/>
    </source>
</evidence>
<comment type="cofactor">
    <cofactor evidence="6">
        <name>Zn(2+)</name>
        <dbReference type="ChEBI" id="CHEBI:29105"/>
    </cofactor>
    <text evidence="6">Binds 1 zinc ion per subunit.</text>
</comment>
<dbReference type="eggNOG" id="COG0501">
    <property type="taxonomic scope" value="Bacteria"/>
</dbReference>
<evidence type="ECO:0000256" key="3">
    <source>
        <dbReference type="ARBA" id="ARBA00022801"/>
    </source>
</evidence>
<feature type="signal peptide" evidence="7">
    <location>
        <begin position="1"/>
        <end position="29"/>
    </location>
</feature>
<accession>C9MVS8</accession>
<evidence type="ECO:0000313" key="9">
    <source>
        <dbReference type="EMBL" id="EEX75500.1"/>
    </source>
</evidence>
<dbReference type="Pfam" id="PF01435">
    <property type="entry name" value="Peptidase_M48"/>
    <property type="match status" value="1"/>
</dbReference>
<dbReference type="GO" id="GO:0016020">
    <property type="term" value="C:membrane"/>
    <property type="evidence" value="ECO:0007669"/>
    <property type="project" value="TreeGrafter"/>
</dbReference>
<proteinExistence type="inferred from homology"/>
<feature type="chain" id="PRO_5002999268" evidence="7">
    <location>
        <begin position="30"/>
        <end position="270"/>
    </location>
</feature>
<dbReference type="EMBL" id="ACVB02000007">
    <property type="protein sequence ID" value="EEX75500.1"/>
    <property type="molecule type" value="Genomic_DNA"/>
</dbReference>
<dbReference type="GO" id="GO:0004222">
    <property type="term" value="F:metalloendopeptidase activity"/>
    <property type="evidence" value="ECO:0007669"/>
    <property type="project" value="InterPro"/>
</dbReference>
<evidence type="ECO:0000256" key="4">
    <source>
        <dbReference type="ARBA" id="ARBA00022833"/>
    </source>
</evidence>
<dbReference type="AlphaFoldDB" id="C9MVS8"/>
<evidence type="ECO:0000313" key="10">
    <source>
        <dbReference type="Proteomes" id="UP000006233"/>
    </source>
</evidence>
<organism evidence="9 10">
    <name type="scientific">Leptotrichia hofstadii F0254</name>
    <dbReference type="NCBI Taxonomy" id="634994"/>
    <lineage>
        <taxon>Bacteria</taxon>
        <taxon>Fusobacteriati</taxon>
        <taxon>Fusobacteriota</taxon>
        <taxon>Fusobacteriia</taxon>
        <taxon>Fusobacteriales</taxon>
        <taxon>Leptotrichiaceae</taxon>
        <taxon>Leptotrichia</taxon>
    </lineage>
</organism>
<evidence type="ECO:0000256" key="7">
    <source>
        <dbReference type="SAM" id="SignalP"/>
    </source>
</evidence>
<evidence type="ECO:0000256" key="6">
    <source>
        <dbReference type="RuleBase" id="RU003983"/>
    </source>
</evidence>
<dbReference type="CDD" id="cd07331">
    <property type="entry name" value="M48C_Oma1_like"/>
    <property type="match status" value="1"/>
</dbReference>
<evidence type="ECO:0000256" key="2">
    <source>
        <dbReference type="ARBA" id="ARBA00022723"/>
    </source>
</evidence>
<dbReference type="STRING" id="634994.GCWU000323_00750"/>
<comment type="similarity">
    <text evidence="6">Belongs to the peptidase M48 family.</text>
</comment>
<evidence type="ECO:0000256" key="5">
    <source>
        <dbReference type="ARBA" id="ARBA00023049"/>
    </source>
</evidence>
<dbReference type="GO" id="GO:0051603">
    <property type="term" value="P:proteolysis involved in protein catabolic process"/>
    <property type="evidence" value="ECO:0007669"/>
    <property type="project" value="TreeGrafter"/>
</dbReference>
<dbReference type="PANTHER" id="PTHR22726:SF1">
    <property type="entry name" value="METALLOENDOPEPTIDASE OMA1, MITOCHONDRIAL"/>
    <property type="match status" value="1"/>
</dbReference>
<gene>
    <name evidence="9" type="ORF">GCWU000323_00750</name>
</gene>
<name>C9MVS8_9FUSO</name>
<reference evidence="9 10" key="1">
    <citation type="submission" date="2009-09" db="EMBL/GenBank/DDBJ databases">
        <authorList>
            <person name="Weinstock G."/>
            <person name="Sodergren E."/>
            <person name="Clifton S."/>
            <person name="Fulton L."/>
            <person name="Fulton B."/>
            <person name="Courtney L."/>
            <person name="Fronick C."/>
            <person name="Harrison M."/>
            <person name="Strong C."/>
            <person name="Farmer C."/>
            <person name="Delahaunty K."/>
            <person name="Markovic C."/>
            <person name="Hall O."/>
            <person name="Minx P."/>
            <person name="Tomlinson C."/>
            <person name="Mitreva M."/>
            <person name="Nelson J."/>
            <person name="Hou S."/>
            <person name="Wollam A."/>
            <person name="Pepin K.H."/>
            <person name="Johnson M."/>
            <person name="Bhonagiri V."/>
            <person name="Nash W.E."/>
            <person name="Warren W."/>
            <person name="Chinwalla A."/>
            <person name="Mardis E.R."/>
            <person name="Wilson R.K."/>
        </authorList>
    </citation>
    <scope>NUCLEOTIDE SEQUENCE [LARGE SCALE GENOMIC DNA]</scope>
    <source>
        <strain evidence="9 10">F0254</strain>
    </source>
</reference>
<keyword evidence="2" id="KW-0479">Metal-binding</keyword>
<dbReference type="GO" id="GO:0046872">
    <property type="term" value="F:metal ion binding"/>
    <property type="evidence" value="ECO:0007669"/>
    <property type="project" value="UniProtKB-KW"/>
</dbReference>
<dbReference type="PROSITE" id="PS51257">
    <property type="entry name" value="PROKAR_LIPOPROTEIN"/>
    <property type="match status" value="1"/>
</dbReference>
<protein>
    <submittedName>
        <fullName evidence="9">Peptidase, M48 family</fullName>
        <ecNumber evidence="9">3.4.24.-</ecNumber>
    </submittedName>
</protein>
<comment type="caution">
    <text evidence="9">The sequence shown here is derived from an EMBL/GenBank/DDBJ whole genome shotgun (WGS) entry which is preliminary data.</text>
</comment>